<feature type="transmembrane region" description="Helical" evidence="1">
    <location>
        <begin position="160"/>
        <end position="181"/>
    </location>
</feature>
<dbReference type="RefSeq" id="WP_007044949.1">
    <property type="nucleotide sequence ID" value="NZ_AGJL01000042.1"/>
</dbReference>
<dbReference type="AlphaFoldDB" id="H1L0E8"/>
<organism evidence="2 3">
    <name type="scientific">Methanotorris formicicus Mc-S-70</name>
    <dbReference type="NCBI Taxonomy" id="647171"/>
    <lineage>
        <taxon>Archaea</taxon>
        <taxon>Methanobacteriati</taxon>
        <taxon>Methanobacteriota</taxon>
        <taxon>Methanomada group</taxon>
        <taxon>Methanococci</taxon>
        <taxon>Methanococcales</taxon>
        <taxon>Methanocaldococcaceae</taxon>
        <taxon>Methanotorris</taxon>
    </lineage>
</organism>
<feature type="transmembrane region" description="Helical" evidence="1">
    <location>
        <begin position="212"/>
        <end position="231"/>
    </location>
</feature>
<feature type="transmembrane region" description="Helical" evidence="1">
    <location>
        <begin position="6"/>
        <end position="25"/>
    </location>
</feature>
<feature type="transmembrane region" description="Helical" evidence="1">
    <location>
        <begin position="406"/>
        <end position="424"/>
    </location>
</feature>
<gene>
    <name evidence="2" type="ORF">MetfoDRAFT_1522</name>
</gene>
<keyword evidence="1" id="KW-1133">Transmembrane helix</keyword>
<dbReference type="EMBL" id="AGJL01000042">
    <property type="protein sequence ID" value="EHP84942.1"/>
    <property type="molecule type" value="Genomic_DNA"/>
</dbReference>
<dbReference type="OrthoDB" id="381706at2157"/>
<accession>H1L0E8</accession>
<keyword evidence="3" id="KW-1185">Reference proteome</keyword>
<feature type="transmembrane region" description="Helical" evidence="1">
    <location>
        <begin position="188"/>
        <end position="206"/>
    </location>
</feature>
<sequence>MNIKNYYMLLLLLFILGFYINISVLDFQCDPFIPTTIIMAKSINEFGNLESAVSYISKIAKYSAWQCHTKDFIQYEPLSGVLVGILSNITGLSIFTTSYLPIPYMIYCLALLCIFRILYYNNIKLISNNNLIYDILIFFILFVGIYAFICKFVIGKFYVFEYHGIFLVYVLFSYYLLLRLVVTNNKNIINKILLILILIFVANLFTHYNYPLTLTGGLLIFMIVYKILKYLNIEIINKELAASFKKIIILFIILLTLQNFYFVNLEHTKGLFETFTMLVNTLITKLVGSSSSSGVIMQKSGYIFNYQWMFVRKWWHILFVTTSVFMLLFIAVYYLKHKNLKPCSLSYFYTLIFGRDATWMYSYFTHYGGNLSFYLPNGWLLNSLIMTPILQLLNSKDKLWNKLGKVFLGLSIILTILLLLDSTFEAHFAISGSSPFPYQVRNDGVSLFNFLITNVDKPQIIVGSLESSSALYSYLAFYDLVKLEYVFPKPALGYMLIPGIKKHKSVEEIYYSMKKDKVSKFILTKYELDNGFFGGLTVAPLTKNETKKLKNILEANENIIYDSGKAKLFDFNY</sequence>
<evidence type="ECO:0000313" key="2">
    <source>
        <dbReference type="EMBL" id="EHP84942.1"/>
    </source>
</evidence>
<proteinExistence type="predicted"/>
<feature type="transmembrane region" description="Helical" evidence="1">
    <location>
        <begin position="131"/>
        <end position="154"/>
    </location>
</feature>
<comment type="caution">
    <text evidence="2">The sequence shown here is derived from an EMBL/GenBank/DDBJ whole genome shotgun (WGS) entry which is preliminary data.</text>
</comment>
<evidence type="ECO:0008006" key="4">
    <source>
        <dbReference type="Google" id="ProtNLM"/>
    </source>
</evidence>
<feature type="transmembrane region" description="Helical" evidence="1">
    <location>
        <begin position="314"/>
        <end position="335"/>
    </location>
</feature>
<reference evidence="2 3" key="1">
    <citation type="submission" date="2011-09" db="EMBL/GenBank/DDBJ databases">
        <title>The draft genome of Methanotorris formicicus Mc-S-70.</title>
        <authorList>
            <consortium name="US DOE Joint Genome Institute (JGI-PGF)"/>
            <person name="Lucas S."/>
            <person name="Han J."/>
            <person name="Lapidus A."/>
            <person name="Cheng J.-F."/>
            <person name="Goodwin L."/>
            <person name="Pitluck S."/>
            <person name="Peters L."/>
            <person name="Land M.L."/>
            <person name="Hauser L."/>
            <person name="Sieprawska-Lupa M."/>
            <person name="Takai K."/>
            <person name="Miyazaki J."/>
            <person name="Whitman W."/>
            <person name="Woyke T.J."/>
        </authorList>
    </citation>
    <scope>NUCLEOTIDE SEQUENCE [LARGE SCALE GENOMIC DNA]</scope>
    <source>
        <strain evidence="2 3">Mc-S-70</strain>
    </source>
</reference>
<evidence type="ECO:0000256" key="1">
    <source>
        <dbReference type="SAM" id="Phobius"/>
    </source>
</evidence>
<evidence type="ECO:0000313" key="3">
    <source>
        <dbReference type="Proteomes" id="UP000003706"/>
    </source>
</evidence>
<feature type="transmembrane region" description="Helical" evidence="1">
    <location>
        <begin position="102"/>
        <end position="119"/>
    </location>
</feature>
<feature type="transmembrane region" description="Helical" evidence="1">
    <location>
        <begin position="243"/>
        <end position="263"/>
    </location>
</feature>
<dbReference type="Proteomes" id="UP000003706">
    <property type="component" value="Unassembled WGS sequence"/>
</dbReference>
<keyword evidence="1" id="KW-0812">Transmembrane</keyword>
<protein>
    <recommendedName>
        <fullName evidence="4">Oligosaccharyl transferase STT3 subunit</fullName>
    </recommendedName>
</protein>
<name>H1L0E8_9EURY</name>
<keyword evidence="1" id="KW-0472">Membrane</keyword>
<feature type="transmembrane region" description="Helical" evidence="1">
    <location>
        <begin position="376"/>
        <end position="394"/>
    </location>
</feature>